<sequence>MKKRIHILTLILLIGSFKAIACDCGYLGGFVYSNQAADIVVYGTVLEYDSIGTHDSPDNPYSMKFLIKEKLRGIENRDTIIVWGDNGADCRPYIEHFKPNTNWILALNKLNKEGKVEYEISICGEFYVPVENGKVTGKIFGWNYEQEKKKYDYQYIKNLVLNPLDYPAQRPEKNLRKTKDGLEYMSNCDRLPQNTLDFKTLNKIVNENLVIPPTFMSCGDSYLIHIKAIIDKNGEFHANGAYGSNKTNELIAIENQISKILRDTGTWKVGYEANKPVASELIIPILLKK</sequence>
<feature type="chain" id="PRO_5045083799" evidence="1">
    <location>
        <begin position="22"/>
        <end position="289"/>
    </location>
</feature>
<name>A0ABQ0ZMA1_9BACT</name>
<dbReference type="EMBL" id="BLAU01000001">
    <property type="protein sequence ID" value="GET22498.1"/>
    <property type="molecule type" value="Genomic_DNA"/>
</dbReference>
<evidence type="ECO:0000313" key="3">
    <source>
        <dbReference type="Proteomes" id="UP000396862"/>
    </source>
</evidence>
<organism evidence="2 3">
    <name type="scientific">Prolixibacter denitrificans</name>
    <dbReference type="NCBI Taxonomy" id="1541063"/>
    <lineage>
        <taxon>Bacteria</taxon>
        <taxon>Pseudomonadati</taxon>
        <taxon>Bacteroidota</taxon>
        <taxon>Bacteroidia</taxon>
        <taxon>Marinilabiliales</taxon>
        <taxon>Prolixibacteraceae</taxon>
        <taxon>Prolixibacter</taxon>
    </lineage>
</organism>
<proteinExistence type="predicted"/>
<accession>A0ABQ0ZMA1</accession>
<comment type="caution">
    <text evidence="2">The sequence shown here is derived from an EMBL/GenBank/DDBJ whole genome shotgun (WGS) entry which is preliminary data.</text>
</comment>
<dbReference type="Proteomes" id="UP000396862">
    <property type="component" value="Unassembled WGS sequence"/>
</dbReference>
<keyword evidence="1" id="KW-0732">Signal</keyword>
<feature type="signal peptide" evidence="1">
    <location>
        <begin position="1"/>
        <end position="21"/>
    </location>
</feature>
<protein>
    <submittedName>
        <fullName evidence="2">Uncharacterized protein</fullName>
    </submittedName>
</protein>
<keyword evidence="3" id="KW-1185">Reference proteome</keyword>
<reference evidence="2 3" key="1">
    <citation type="submission" date="2019-10" db="EMBL/GenBank/DDBJ databases">
        <title>Prolixibacter strains distinguished by the presence of nitrate reductase genes were adept at nitrate-dependent anaerobic corrosion of metallic iron and carbon steel.</title>
        <authorList>
            <person name="Iino T."/>
            <person name="Shono N."/>
            <person name="Ito K."/>
            <person name="Nakamura R."/>
            <person name="Sueoka K."/>
            <person name="Harayama S."/>
            <person name="Ohkuma M."/>
        </authorList>
    </citation>
    <scope>NUCLEOTIDE SEQUENCE [LARGE SCALE GENOMIC DNA]</scope>
    <source>
        <strain evidence="2 3">MIC1-1</strain>
    </source>
</reference>
<evidence type="ECO:0000313" key="2">
    <source>
        <dbReference type="EMBL" id="GET22498.1"/>
    </source>
</evidence>
<dbReference type="RefSeq" id="WP_106542710.1">
    <property type="nucleotide sequence ID" value="NZ_BLAU01000001.1"/>
</dbReference>
<gene>
    <name evidence="2" type="ORF">JCM18694_27440</name>
</gene>
<evidence type="ECO:0000256" key="1">
    <source>
        <dbReference type="SAM" id="SignalP"/>
    </source>
</evidence>